<dbReference type="PANTHER" id="PTHR28259:SF1">
    <property type="entry name" value="FLUORIDE EXPORT PROTEIN 1-RELATED"/>
    <property type="match status" value="1"/>
</dbReference>
<evidence type="ECO:0000256" key="7">
    <source>
        <dbReference type="ARBA" id="ARBA00023065"/>
    </source>
</evidence>
<evidence type="ECO:0000256" key="6">
    <source>
        <dbReference type="ARBA" id="ARBA00023053"/>
    </source>
</evidence>
<feature type="transmembrane region" description="Helical" evidence="12">
    <location>
        <begin position="35"/>
        <end position="58"/>
    </location>
</feature>
<evidence type="ECO:0000256" key="5">
    <source>
        <dbReference type="ARBA" id="ARBA00022989"/>
    </source>
</evidence>
<sequence>MTAWGWFAVASGGALGAMARFFVSHHTYEWLGRDFAWGTLAVNVVGSFIMGFMAILLVDKLEASPEIRSFIMVGFLGAFTTFSTFSFETVQYLQLGEFIKAAANIVVSVLTCLLAVWAGLALGRQLLTP</sequence>
<proteinExistence type="inferred from homology"/>
<keyword evidence="2 12" id="KW-1003">Cell membrane</keyword>
<dbReference type="NCBIfam" id="TIGR00494">
    <property type="entry name" value="crcB"/>
    <property type="match status" value="1"/>
</dbReference>
<evidence type="ECO:0000256" key="9">
    <source>
        <dbReference type="ARBA" id="ARBA00023303"/>
    </source>
</evidence>
<keyword evidence="12" id="KW-0479">Metal-binding</keyword>
<comment type="function">
    <text evidence="12">Fluoride-specific ion channel. Important for reducing fluoride concentration in the cell, thus reducing its toxicity.</text>
</comment>
<feature type="transmembrane region" description="Helical" evidence="12">
    <location>
        <begin position="99"/>
        <end position="123"/>
    </location>
</feature>
<evidence type="ECO:0000256" key="8">
    <source>
        <dbReference type="ARBA" id="ARBA00023136"/>
    </source>
</evidence>
<dbReference type="PANTHER" id="PTHR28259">
    <property type="entry name" value="FLUORIDE EXPORT PROTEIN 1-RELATED"/>
    <property type="match status" value="1"/>
</dbReference>
<protein>
    <recommendedName>
        <fullName evidence="12">Fluoride-specific ion channel FluC</fullName>
    </recommendedName>
</protein>
<evidence type="ECO:0000256" key="4">
    <source>
        <dbReference type="ARBA" id="ARBA00022692"/>
    </source>
</evidence>
<evidence type="ECO:0000256" key="11">
    <source>
        <dbReference type="ARBA" id="ARBA00035585"/>
    </source>
</evidence>
<organism evidence="13 14">
    <name type="scientific">Thiomicrorhabdus heinhorstiae</name>
    <dbReference type="NCBI Taxonomy" id="2748010"/>
    <lineage>
        <taxon>Bacteria</taxon>
        <taxon>Pseudomonadati</taxon>
        <taxon>Pseudomonadota</taxon>
        <taxon>Gammaproteobacteria</taxon>
        <taxon>Thiotrichales</taxon>
        <taxon>Piscirickettsiaceae</taxon>
        <taxon>Thiomicrorhabdus</taxon>
    </lineage>
</organism>
<comment type="similarity">
    <text evidence="10 12">Belongs to the fluoride channel Fluc/FEX (TC 1.A.43) family.</text>
</comment>
<evidence type="ECO:0000313" key="13">
    <source>
        <dbReference type="EMBL" id="MBF6058341.1"/>
    </source>
</evidence>
<dbReference type="Proteomes" id="UP001193680">
    <property type="component" value="Unassembled WGS sequence"/>
</dbReference>
<keyword evidence="14" id="KW-1185">Reference proteome</keyword>
<comment type="catalytic activity">
    <reaction evidence="11">
        <text>fluoride(in) = fluoride(out)</text>
        <dbReference type="Rhea" id="RHEA:76159"/>
        <dbReference type="ChEBI" id="CHEBI:17051"/>
    </reaction>
    <physiologicalReaction direction="left-to-right" evidence="11">
        <dbReference type="Rhea" id="RHEA:76160"/>
    </physiologicalReaction>
</comment>
<comment type="activity regulation">
    <text evidence="12">Na(+) is not transported, but it plays an essential structural role and its presence is essential for fluoride channel function.</text>
</comment>
<name>A0ABS0BZQ8_9GAMM</name>
<keyword evidence="12" id="KW-0813">Transport</keyword>
<keyword evidence="4 12" id="KW-0812">Transmembrane</keyword>
<keyword evidence="8 12" id="KW-0472">Membrane</keyword>
<accession>A0ABS0BZQ8</accession>
<keyword evidence="6 12" id="KW-0915">Sodium</keyword>
<keyword evidence="3" id="KW-0997">Cell inner membrane</keyword>
<gene>
    <name evidence="12 13" type="primary">crcB</name>
    <name evidence="12" type="synonym">fluC</name>
    <name evidence="13" type="ORF">H8792_008310</name>
</gene>
<feature type="binding site" evidence="12">
    <location>
        <position position="80"/>
    </location>
    <ligand>
        <name>Na(+)</name>
        <dbReference type="ChEBI" id="CHEBI:29101"/>
        <note>structural</note>
    </ligand>
</feature>
<dbReference type="Pfam" id="PF02537">
    <property type="entry name" value="CRCB"/>
    <property type="match status" value="1"/>
</dbReference>
<keyword evidence="9 12" id="KW-0407">Ion channel</keyword>
<evidence type="ECO:0000256" key="3">
    <source>
        <dbReference type="ARBA" id="ARBA00022519"/>
    </source>
</evidence>
<keyword evidence="5 12" id="KW-1133">Transmembrane helix</keyword>
<evidence type="ECO:0000256" key="10">
    <source>
        <dbReference type="ARBA" id="ARBA00035120"/>
    </source>
</evidence>
<evidence type="ECO:0000256" key="12">
    <source>
        <dbReference type="HAMAP-Rule" id="MF_00454"/>
    </source>
</evidence>
<evidence type="ECO:0000256" key="1">
    <source>
        <dbReference type="ARBA" id="ARBA00004651"/>
    </source>
</evidence>
<evidence type="ECO:0000256" key="2">
    <source>
        <dbReference type="ARBA" id="ARBA00022475"/>
    </source>
</evidence>
<keyword evidence="7 12" id="KW-0406">Ion transport</keyword>
<evidence type="ECO:0000313" key="14">
    <source>
        <dbReference type="Proteomes" id="UP001193680"/>
    </source>
</evidence>
<dbReference type="InterPro" id="IPR003691">
    <property type="entry name" value="FluC"/>
</dbReference>
<comment type="caution">
    <text evidence="13">The sequence shown here is derived from an EMBL/GenBank/DDBJ whole genome shotgun (WGS) entry which is preliminary data.</text>
</comment>
<reference evidence="13 14" key="1">
    <citation type="submission" date="2020-11" db="EMBL/GenBank/DDBJ databases">
        <title>Sulfur oxidizing isolate from Hospital Hole Sinkhole.</title>
        <authorList>
            <person name="Scott K.M."/>
        </authorList>
    </citation>
    <scope>NUCLEOTIDE SEQUENCE [LARGE SCALE GENOMIC DNA]</scope>
    <source>
        <strain evidence="13 14">HH1</strain>
    </source>
</reference>
<dbReference type="HAMAP" id="MF_00454">
    <property type="entry name" value="FluC"/>
    <property type="match status" value="1"/>
</dbReference>
<comment type="subcellular location">
    <subcellularLocation>
        <location evidence="1 12">Cell membrane</location>
        <topology evidence="1 12">Multi-pass membrane protein</topology>
    </subcellularLocation>
</comment>
<feature type="binding site" evidence="12">
    <location>
        <position position="77"/>
    </location>
    <ligand>
        <name>Na(+)</name>
        <dbReference type="ChEBI" id="CHEBI:29101"/>
        <note>structural</note>
    </ligand>
</feature>
<dbReference type="EMBL" id="JACBGI020000016">
    <property type="protein sequence ID" value="MBF6058341.1"/>
    <property type="molecule type" value="Genomic_DNA"/>
</dbReference>
<dbReference type="RefSeq" id="WP_185978486.1">
    <property type="nucleotide sequence ID" value="NZ_JACBGI020000016.1"/>
</dbReference>
<feature type="transmembrane region" description="Helical" evidence="12">
    <location>
        <begin position="70"/>
        <end position="87"/>
    </location>
</feature>